<dbReference type="GO" id="GO:0005344">
    <property type="term" value="F:oxygen carrier activity"/>
    <property type="evidence" value="ECO:0007669"/>
    <property type="project" value="UniProtKB-UniRule"/>
</dbReference>
<keyword evidence="5 6" id="KW-0408">Iron</keyword>
<comment type="caution">
    <text evidence="10">The sequence shown here is derived from an EMBL/GenBank/DDBJ whole genome shotgun (WGS) entry which is preliminary data.</text>
</comment>
<dbReference type="OrthoDB" id="9795814at2"/>
<dbReference type="Pfam" id="PF01152">
    <property type="entry name" value="Bac_globin"/>
    <property type="match status" value="1"/>
</dbReference>
<feature type="chain" id="PRO_5001996096" description="Group 1 truncated hemoglobin" evidence="9">
    <location>
        <begin position="21"/>
        <end position="143"/>
    </location>
</feature>
<dbReference type="RefSeq" id="WP_025166048.1">
    <property type="nucleotide sequence ID" value="NZ_AWSQ01000004.1"/>
</dbReference>
<dbReference type="AlphaFoldDB" id="A0A0A1YIC6"/>
<dbReference type="InterPro" id="IPR012292">
    <property type="entry name" value="Globin/Proto"/>
</dbReference>
<gene>
    <name evidence="10" type="ORF">TMS3_0115140</name>
</gene>
<keyword evidence="4 6" id="KW-0479">Metal-binding</keyword>
<feature type="signal peptide" evidence="9">
    <location>
        <begin position="1"/>
        <end position="20"/>
    </location>
</feature>
<feature type="binding site" description="distal binding residue" evidence="8">
    <location>
        <position position="95"/>
    </location>
    <ligand>
        <name>heme</name>
        <dbReference type="ChEBI" id="CHEBI:30413"/>
    </ligand>
    <ligandPart>
        <name>Fe</name>
        <dbReference type="ChEBI" id="CHEBI:18248"/>
    </ligandPart>
</feature>
<dbReference type="GO" id="GO:0019825">
    <property type="term" value="F:oxygen binding"/>
    <property type="evidence" value="ECO:0007669"/>
    <property type="project" value="InterPro"/>
</dbReference>
<dbReference type="CDD" id="cd00454">
    <property type="entry name" value="TrHb1_N"/>
    <property type="match status" value="1"/>
</dbReference>
<evidence type="ECO:0000256" key="2">
    <source>
        <dbReference type="ARBA" id="ARBA00022448"/>
    </source>
</evidence>
<dbReference type="STRING" id="1395571.TMS3_0115140"/>
<keyword evidence="3 6" id="KW-0349">Heme</keyword>
<evidence type="ECO:0000256" key="4">
    <source>
        <dbReference type="ARBA" id="ARBA00022723"/>
    </source>
</evidence>
<comment type="cofactor">
    <cofactor evidence="7">
        <name>heme</name>
        <dbReference type="ChEBI" id="CHEBI:30413"/>
    </cofactor>
    <text evidence="7">Binds 1 heme group per subunit.</text>
</comment>
<dbReference type="Proteomes" id="UP000030063">
    <property type="component" value="Unassembled WGS sequence"/>
</dbReference>
<protein>
    <recommendedName>
        <fullName evidence="6">Group 1 truncated hemoglobin</fullName>
    </recommendedName>
</protein>
<keyword evidence="9" id="KW-0732">Signal</keyword>
<evidence type="ECO:0000256" key="8">
    <source>
        <dbReference type="PIRSR" id="PIRSR601486-1"/>
    </source>
</evidence>
<keyword evidence="6" id="KW-0561">Oxygen transport</keyword>
<dbReference type="PIRSF" id="PIRSF002030">
    <property type="entry name" value="Globin_Protozoa/Cyanobacteria"/>
    <property type="match status" value="1"/>
</dbReference>
<accession>A0A0A1YIC6</accession>
<dbReference type="InterPro" id="IPR016339">
    <property type="entry name" value="Hemoglobin_trunc_I"/>
</dbReference>
<dbReference type="PROSITE" id="PS51257">
    <property type="entry name" value="PROKAR_LIPOPROTEIN"/>
    <property type="match status" value="1"/>
</dbReference>
<evidence type="ECO:0000256" key="1">
    <source>
        <dbReference type="ARBA" id="ARBA00009660"/>
    </source>
</evidence>
<dbReference type="InterPro" id="IPR009050">
    <property type="entry name" value="Globin-like_sf"/>
</dbReference>
<dbReference type="Gene3D" id="1.10.490.10">
    <property type="entry name" value="Globins"/>
    <property type="match status" value="1"/>
</dbReference>
<evidence type="ECO:0000256" key="9">
    <source>
        <dbReference type="SAM" id="SignalP"/>
    </source>
</evidence>
<dbReference type="SUPFAM" id="SSF46458">
    <property type="entry name" value="Globin-like"/>
    <property type="match status" value="1"/>
</dbReference>
<evidence type="ECO:0000256" key="6">
    <source>
        <dbReference type="PIRNR" id="PIRNR002030"/>
    </source>
</evidence>
<evidence type="ECO:0000256" key="7">
    <source>
        <dbReference type="PIRSR" id="PIRSR002030-1"/>
    </source>
</evidence>
<keyword evidence="2 6" id="KW-0813">Transport</keyword>
<sequence length="143" mass="15812">MRFLPLALAQAALLSLIACAQQPAQDASLYQDLGEQPGITRIVEGMLLNIAGDRRVVRHFEDIDIVRLRDKLVEQICVEAGGPCIYTGDSMEESHKGQQLTPSDFNALVENLQDAMDQQGIAVTAQNRLLARLAPMREQVIDR</sequence>
<organism evidence="10 11">
    <name type="scientific">Pseudomonas taeanensis MS-3</name>
    <dbReference type="NCBI Taxonomy" id="1395571"/>
    <lineage>
        <taxon>Bacteria</taxon>
        <taxon>Pseudomonadati</taxon>
        <taxon>Pseudomonadota</taxon>
        <taxon>Gammaproteobacteria</taxon>
        <taxon>Pseudomonadales</taxon>
        <taxon>Pseudomonadaceae</taxon>
        <taxon>Pseudomonas</taxon>
    </lineage>
</organism>
<evidence type="ECO:0000313" key="10">
    <source>
        <dbReference type="EMBL" id="KFX68821.1"/>
    </source>
</evidence>
<evidence type="ECO:0000313" key="11">
    <source>
        <dbReference type="Proteomes" id="UP000030063"/>
    </source>
</evidence>
<dbReference type="eggNOG" id="COG2346">
    <property type="taxonomic scope" value="Bacteria"/>
</dbReference>
<name>A0A0A1YIC6_9PSED</name>
<dbReference type="GO" id="GO:0046872">
    <property type="term" value="F:metal ion binding"/>
    <property type="evidence" value="ECO:0007669"/>
    <property type="project" value="UniProtKB-UniRule"/>
</dbReference>
<dbReference type="GO" id="GO:0020037">
    <property type="term" value="F:heme binding"/>
    <property type="evidence" value="ECO:0007669"/>
    <property type="project" value="InterPro"/>
</dbReference>
<keyword evidence="11" id="KW-1185">Reference proteome</keyword>
<feature type="binding site" description="proximal binding residue" evidence="7">
    <location>
        <position position="95"/>
    </location>
    <ligand>
        <name>heme</name>
        <dbReference type="ChEBI" id="CHEBI:30413"/>
    </ligand>
    <ligandPart>
        <name>Fe</name>
        <dbReference type="ChEBI" id="CHEBI:18248"/>
    </ligandPart>
</feature>
<comment type="similarity">
    <text evidence="1 6">Belongs to the truncated hemoglobin family. Group I subfamily.</text>
</comment>
<reference evidence="10 11" key="1">
    <citation type="journal article" date="2014" name="Genome Announc.">
        <title>Draft Genome Sequence of Petroleum Oil-Degrading Marine Bacterium Pseudomonas taeanensis Strain MS-3, Isolated from a Crude Oil-Contaminated Seashore.</title>
        <authorList>
            <person name="Lee S.Y."/>
            <person name="Kim S.H."/>
            <person name="Lee D.G."/>
            <person name="Shin S."/>
            <person name="Yun S.H."/>
            <person name="Choi C.W."/>
            <person name="Chung Y.H."/>
            <person name="Choi J.S."/>
            <person name="Kahng H.Y."/>
            <person name="Kim S.I."/>
        </authorList>
    </citation>
    <scope>NUCLEOTIDE SEQUENCE [LARGE SCALE GENOMIC DNA]</scope>
    <source>
        <strain evidence="10 11">MS-3</strain>
    </source>
</reference>
<evidence type="ECO:0000256" key="5">
    <source>
        <dbReference type="ARBA" id="ARBA00023004"/>
    </source>
</evidence>
<dbReference type="EMBL" id="AWSQ01000004">
    <property type="protein sequence ID" value="KFX68821.1"/>
    <property type="molecule type" value="Genomic_DNA"/>
</dbReference>
<dbReference type="InterPro" id="IPR001486">
    <property type="entry name" value="Hemoglobin_trunc"/>
</dbReference>
<proteinExistence type="inferred from homology"/>
<evidence type="ECO:0000256" key="3">
    <source>
        <dbReference type="ARBA" id="ARBA00022617"/>
    </source>
</evidence>